<dbReference type="SUPFAM" id="SSF56317">
    <property type="entry name" value="Carbon-nitrogen hydrolase"/>
    <property type="match status" value="1"/>
</dbReference>
<dbReference type="Pfam" id="PF00795">
    <property type="entry name" value="CN_hydrolase"/>
    <property type="match status" value="1"/>
</dbReference>
<dbReference type="Gene3D" id="3.60.110.10">
    <property type="entry name" value="Carbon-nitrogen hydrolase"/>
    <property type="match status" value="1"/>
</dbReference>
<proteinExistence type="predicted"/>
<protein>
    <submittedName>
        <fullName evidence="3">Carbon-nitrogen hydrolase family protein</fullName>
    </submittedName>
</protein>
<dbReference type="GO" id="GO:0016811">
    <property type="term" value="F:hydrolase activity, acting on carbon-nitrogen (but not peptide) bonds, in linear amides"/>
    <property type="evidence" value="ECO:0007669"/>
    <property type="project" value="TreeGrafter"/>
</dbReference>
<dbReference type="PANTHER" id="PTHR43674">
    <property type="entry name" value="NITRILASE C965.09-RELATED"/>
    <property type="match status" value="1"/>
</dbReference>
<dbReference type="AlphaFoldDB" id="A0A7C2K109"/>
<sequence length="282" mass="31202">MRIAGVQMDVKLGDPAENTRRMIDRLREARGHGAELAVFPECGLTGYCFDSRPEALPYAQTIPGPATAEFQEVCAELDCLMAFGLLELDGDKLYNAAALVGPEGVIASYRKVHLPWLGIDRYTDYGDRPFAVQEARGVNFGLNICYDAGFPESARVLTLLGADLIVLPTNWPSGAECAAEYAINTRSLENTVYYLAANRVGEERGTKFIGQSRICDPLGRTLAHANHAEEEILYADIEPARARNKHCIRVAGKNEVDRLADRRPEMYEPIVRPHRLVRPGGR</sequence>
<evidence type="ECO:0000259" key="2">
    <source>
        <dbReference type="PROSITE" id="PS50263"/>
    </source>
</evidence>
<dbReference type="InterPro" id="IPR050345">
    <property type="entry name" value="Aliph_Amidase/BUP"/>
</dbReference>
<reference evidence="3" key="1">
    <citation type="journal article" date="2020" name="mSystems">
        <title>Genome- and Community-Level Interaction Insights into Carbon Utilization and Element Cycling Functions of Hydrothermarchaeota in Hydrothermal Sediment.</title>
        <authorList>
            <person name="Zhou Z."/>
            <person name="Liu Y."/>
            <person name="Xu W."/>
            <person name="Pan J."/>
            <person name="Luo Z.H."/>
            <person name="Li M."/>
        </authorList>
    </citation>
    <scope>NUCLEOTIDE SEQUENCE [LARGE SCALE GENOMIC DNA]</scope>
    <source>
        <strain evidence="3">SpSt-339</strain>
    </source>
</reference>
<evidence type="ECO:0000256" key="1">
    <source>
        <dbReference type="ARBA" id="ARBA00022801"/>
    </source>
</evidence>
<accession>A0A7C2K109</accession>
<dbReference type="InterPro" id="IPR003010">
    <property type="entry name" value="C-N_Hydrolase"/>
</dbReference>
<name>A0A7C2K109_9PLAN</name>
<dbReference type="PROSITE" id="PS50263">
    <property type="entry name" value="CN_HYDROLASE"/>
    <property type="match status" value="1"/>
</dbReference>
<dbReference type="InterPro" id="IPR036526">
    <property type="entry name" value="C-N_Hydrolase_sf"/>
</dbReference>
<keyword evidence="1 3" id="KW-0378">Hydrolase</keyword>
<gene>
    <name evidence="3" type="ORF">ENQ76_09765</name>
</gene>
<comment type="caution">
    <text evidence="3">The sequence shown here is derived from an EMBL/GenBank/DDBJ whole genome shotgun (WGS) entry which is preliminary data.</text>
</comment>
<organism evidence="3">
    <name type="scientific">Schlesneria paludicola</name>
    <dbReference type="NCBI Taxonomy" id="360056"/>
    <lineage>
        <taxon>Bacteria</taxon>
        <taxon>Pseudomonadati</taxon>
        <taxon>Planctomycetota</taxon>
        <taxon>Planctomycetia</taxon>
        <taxon>Planctomycetales</taxon>
        <taxon>Planctomycetaceae</taxon>
        <taxon>Schlesneria</taxon>
    </lineage>
</organism>
<dbReference type="CDD" id="cd07197">
    <property type="entry name" value="nitrilase"/>
    <property type="match status" value="1"/>
</dbReference>
<evidence type="ECO:0000313" key="3">
    <source>
        <dbReference type="EMBL" id="HEN15738.1"/>
    </source>
</evidence>
<dbReference type="EMBL" id="DSOK01000276">
    <property type="protein sequence ID" value="HEN15738.1"/>
    <property type="molecule type" value="Genomic_DNA"/>
</dbReference>
<dbReference type="PANTHER" id="PTHR43674:SF16">
    <property type="entry name" value="CARBON-NITROGEN FAMILY, PUTATIVE (AFU_ORTHOLOGUE AFUA_5G02350)-RELATED"/>
    <property type="match status" value="1"/>
</dbReference>
<feature type="domain" description="CN hydrolase" evidence="2">
    <location>
        <begin position="1"/>
        <end position="239"/>
    </location>
</feature>